<evidence type="ECO:0000256" key="3">
    <source>
        <dbReference type="ARBA" id="ARBA00022475"/>
    </source>
</evidence>
<feature type="transmembrane region" description="Helical" evidence="7">
    <location>
        <begin position="94"/>
        <end position="119"/>
    </location>
</feature>
<dbReference type="AlphaFoldDB" id="A0A448ZXC9"/>
<dbReference type="Gene3D" id="1.10.3720.10">
    <property type="entry name" value="MetI-like"/>
    <property type="match status" value="1"/>
</dbReference>
<dbReference type="InterPro" id="IPR051393">
    <property type="entry name" value="ABC_transporter_permease"/>
</dbReference>
<dbReference type="PROSITE" id="PS50928">
    <property type="entry name" value="ABC_TM1"/>
    <property type="match status" value="1"/>
</dbReference>
<sequence>MKTYFWKKYRINKEGTDLAILNKRTPYWKAFILLLPSLLTISLFTLIPFIIVLYNSFQVQSPTSHLVADTVFSIDNYKSILTNPFFKVGVRNSIIYSIAALPISLFISVLISVAITMVVKKWARGFWQTVFFLPYVTSAVAVSLSFLYMFKSDGGIINGILAKLGRKKPIQFLNSGLEDTWNAFWVILLRGIWGNLAFQILILTTAMLSVDKQLYKAGAIDGASKSKQFFAITLPSIKRTLSFLITMGLINGIKVFPLALFNNNPEDAINNGGSSIMLFVYRAVKAGKWYYSGAASVILFVIGVFVSFTLRKIVTLTFKLSVKLGENNVIRKIENSTLKTKTIFTV</sequence>
<dbReference type="CDD" id="cd06261">
    <property type="entry name" value="TM_PBP2"/>
    <property type="match status" value="1"/>
</dbReference>
<evidence type="ECO:0000256" key="1">
    <source>
        <dbReference type="ARBA" id="ARBA00004651"/>
    </source>
</evidence>
<gene>
    <name evidence="9" type="primary">ugpA</name>
    <name evidence="9" type="ORF">NCTC10112_00524</name>
</gene>
<accession>A0A448ZXC9</accession>
<feature type="transmembrane region" description="Helical" evidence="7">
    <location>
        <begin position="183"/>
        <end position="208"/>
    </location>
</feature>
<evidence type="ECO:0000256" key="2">
    <source>
        <dbReference type="ARBA" id="ARBA00022448"/>
    </source>
</evidence>
<organism evidence="9 10">
    <name type="scientific">Metamycoplasma orale</name>
    <name type="common">Mycoplasma orale</name>
    <dbReference type="NCBI Taxonomy" id="2121"/>
    <lineage>
        <taxon>Bacteria</taxon>
        <taxon>Bacillati</taxon>
        <taxon>Mycoplasmatota</taxon>
        <taxon>Mycoplasmoidales</taxon>
        <taxon>Metamycoplasmataceae</taxon>
        <taxon>Metamycoplasma</taxon>
    </lineage>
</organism>
<dbReference type="PANTHER" id="PTHR30193:SF37">
    <property type="entry name" value="INNER MEMBRANE ABC TRANSPORTER PERMEASE PROTEIN YCJO"/>
    <property type="match status" value="1"/>
</dbReference>
<dbReference type="GO" id="GO:0005886">
    <property type="term" value="C:plasma membrane"/>
    <property type="evidence" value="ECO:0007669"/>
    <property type="project" value="UniProtKB-SubCell"/>
</dbReference>
<evidence type="ECO:0000256" key="7">
    <source>
        <dbReference type="RuleBase" id="RU363032"/>
    </source>
</evidence>
<dbReference type="KEGG" id="mob:NCTC10112_00524"/>
<keyword evidence="6 7" id="KW-0472">Membrane</keyword>
<dbReference type="GO" id="GO:0055085">
    <property type="term" value="P:transmembrane transport"/>
    <property type="evidence" value="ECO:0007669"/>
    <property type="project" value="InterPro"/>
</dbReference>
<evidence type="ECO:0000256" key="6">
    <source>
        <dbReference type="ARBA" id="ARBA00023136"/>
    </source>
</evidence>
<dbReference type="PANTHER" id="PTHR30193">
    <property type="entry name" value="ABC TRANSPORTER PERMEASE PROTEIN"/>
    <property type="match status" value="1"/>
</dbReference>
<dbReference type="Proteomes" id="UP000290482">
    <property type="component" value="Chromosome"/>
</dbReference>
<feature type="domain" description="ABC transmembrane type-1" evidence="8">
    <location>
        <begin position="90"/>
        <end position="310"/>
    </location>
</feature>
<evidence type="ECO:0000256" key="5">
    <source>
        <dbReference type="ARBA" id="ARBA00022989"/>
    </source>
</evidence>
<proteinExistence type="inferred from homology"/>
<feature type="transmembrane region" description="Helical" evidence="7">
    <location>
        <begin position="30"/>
        <end position="54"/>
    </location>
</feature>
<dbReference type="InterPro" id="IPR000515">
    <property type="entry name" value="MetI-like"/>
</dbReference>
<keyword evidence="2 7" id="KW-0813">Transport</keyword>
<dbReference type="RefSeq" id="WP_022935712.1">
    <property type="nucleotide sequence ID" value="NZ_LR214940.1"/>
</dbReference>
<comment type="subcellular location">
    <subcellularLocation>
        <location evidence="1 7">Cell membrane</location>
        <topology evidence="1 7">Multi-pass membrane protein</topology>
    </subcellularLocation>
</comment>
<keyword evidence="3" id="KW-1003">Cell membrane</keyword>
<evidence type="ECO:0000256" key="4">
    <source>
        <dbReference type="ARBA" id="ARBA00022692"/>
    </source>
</evidence>
<dbReference type="InterPro" id="IPR035906">
    <property type="entry name" value="MetI-like_sf"/>
</dbReference>
<keyword evidence="5 7" id="KW-1133">Transmembrane helix</keyword>
<evidence type="ECO:0000313" key="9">
    <source>
        <dbReference type="EMBL" id="VEU55937.1"/>
    </source>
</evidence>
<dbReference type="Pfam" id="PF00528">
    <property type="entry name" value="BPD_transp_1"/>
    <property type="match status" value="1"/>
</dbReference>
<keyword evidence="10" id="KW-1185">Reference proteome</keyword>
<reference evidence="9 10" key="1">
    <citation type="submission" date="2019-01" db="EMBL/GenBank/DDBJ databases">
        <authorList>
            <consortium name="Pathogen Informatics"/>
        </authorList>
    </citation>
    <scope>NUCLEOTIDE SEQUENCE [LARGE SCALE GENOMIC DNA]</scope>
    <source>
        <strain evidence="9 10">NCTC10112</strain>
    </source>
</reference>
<evidence type="ECO:0000259" key="8">
    <source>
        <dbReference type="PROSITE" id="PS50928"/>
    </source>
</evidence>
<comment type="similarity">
    <text evidence="7">Belongs to the binding-protein-dependent transport system permease family.</text>
</comment>
<dbReference type="OrthoDB" id="42615at2"/>
<dbReference type="SUPFAM" id="SSF161098">
    <property type="entry name" value="MetI-like"/>
    <property type="match status" value="1"/>
</dbReference>
<protein>
    <submittedName>
        <fullName evidence="9">sn-glycerol-3-phosphate transport system permease protein ugpA</fullName>
    </submittedName>
</protein>
<name>A0A448ZXC9_METOS</name>
<feature type="transmembrane region" description="Helical" evidence="7">
    <location>
        <begin position="289"/>
        <end position="310"/>
    </location>
</feature>
<feature type="transmembrane region" description="Helical" evidence="7">
    <location>
        <begin position="131"/>
        <end position="150"/>
    </location>
</feature>
<evidence type="ECO:0000313" key="10">
    <source>
        <dbReference type="Proteomes" id="UP000290482"/>
    </source>
</evidence>
<feature type="transmembrane region" description="Helical" evidence="7">
    <location>
        <begin position="241"/>
        <end position="261"/>
    </location>
</feature>
<keyword evidence="4 7" id="KW-0812">Transmembrane</keyword>
<dbReference type="EMBL" id="LR214940">
    <property type="protein sequence ID" value="VEU55937.1"/>
    <property type="molecule type" value="Genomic_DNA"/>
</dbReference>